<evidence type="ECO:0000256" key="2">
    <source>
        <dbReference type="PROSITE-ProRule" id="PRU00708"/>
    </source>
</evidence>
<feature type="repeat" description="PPR" evidence="2">
    <location>
        <begin position="1127"/>
        <end position="1161"/>
    </location>
</feature>
<name>A0ABP0SEB5_9DINO</name>
<evidence type="ECO:0000313" key="5">
    <source>
        <dbReference type="Proteomes" id="UP001642484"/>
    </source>
</evidence>
<evidence type="ECO:0000313" key="4">
    <source>
        <dbReference type="EMBL" id="CAK9110742.1"/>
    </source>
</evidence>
<gene>
    <name evidence="4" type="ORF">CCMP2556_LOCUS51452</name>
</gene>
<dbReference type="Pfam" id="PF13041">
    <property type="entry name" value="PPR_2"/>
    <property type="match status" value="1"/>
</dbReference>
<feature type="repeat" description="PPR" evidence="2">
    <location>
        <begin position="1058"/>
        <end position="1092"/>
    </location>
</feature>
<reference evidence="4 5" key="1">
    <citation type="submission" date="2024-02" db="EMBL/GenBank/DDBJ databases">
        <authorList>
            <person name="Chen Y."/>
            <person name="Shah S."/>
            <person name="Dougan E. K."/>
            <person name="Thang M."/>
            <person name="Chan C."/>
        </authorList>
    </citation>
    <scope>NUCLEOTIDE SEQUENCE [LARGE SCALE GENOMIC DNA]</scope>
</reference>
<dbReference type="NCBIfam" id="TIGR00756">
    <property type="entry name" value="PPR"/>
    <property type="match status" value="1"/>
</dbReference>
<comment type="caution">
    <text evidence="4">The sequence shown here is derived from an EMBL/GenBank/DDBJ whole genome shotgun (WGS) entry which is preliminary data.</text>
</comment>
<proteinExistence type="predicted"/>
<dbReference type="Gene3D" id="1.25.40.10">
    <property type="entry name" value="Tetratricopeptide repeat domain"/>
    <property type="match status" value="3"/>
</dbReference>
<keyword evidence="3" id="KW-0732">Signal</keyword>
<feature type="repeat" description="PPR" evidence="2">
    <location>
        <begin position="923"/>
        <end position="957"/>
    </location>
</feature>
<organism evidence="4 5">
    <name type="scientific">Durusdinium trenchii</name>
    <dbReference type="NCBI Taxonomy" id="1381693"/>
    <lineage>
        <taxon>Eukaryota</taxon>
        <taxon>Sar</taxon>
        <taxon>Alveolata</taxon>
        <taxon>Dinophyceae</taxon>
        <taxon>Suessiales</taxon>
        <taxon>Symbiodiniaceae</taxon>
        <taxon>Durusdinium</taxon>
    </lineage>
</organism>
<dbReference type="PANTHER" id="PTHR47447:SF17">
    <property type="entry name" value="OS12G0638900 PROTEIN"/>
    <property type="match status" value="1"/>
</dbReference>
<evidence type="ECO:0000256" key="1">
    <source>
        <dbReference type="ARBA" id="ARBA00022737"/>
    </source>
</evidence>
<dbReference type="Pfam" id="PF01535">
    <property type="entry name" value="PPR"/>
    <property type="match status" value="3"/>
</dbReference>
<dbReference type="Gene3D" id="3.60.10.10">
    <property type="entry name" value="Endonuclease/exonuclease/phosphatase"/>
    <property type="match status" value="1"/>
</dbReference>
<protein>
    <submittedName>
        <fullName evidence="4">Uncharacterized protein</fullName>
    </submittedName>
</protein>
<dbReference type="InterPro" id="IPR036691">
    <property type="entry name" value="Endo/exonu/phosph_ase_sf"/>
</dbReference>
<dbReference type="InterPro" id="IPR011990">
    <property type="entry name" value="TPR-like_helical_dom_sf"/>
</dbReference>
<feature type="repeat" description="PPR" evidence="2">
    <location>
        <begin position="1026"/>
        <end position="1056"/>
    </location>
</feature>
<feature type="signal peptide" evidence="3">
    <location>
        <begin position="1"/>
        <end position="15"/>
    </location>
</feature>
<evidence type="ECO:0000256" key="3">
    <source>
        <dbReference type="SAM" id="SignalP"/>
    </source>
</evidence>
<dbReference type="SUPFAM" id="SSF56219">
    <property type="entry name" value="DNase I-like"/>
    <property type="match status" value="1"/>
</dbReference>
<keyword evidence="1" id="KW-0677">Repeat</keyword>
<accession>A0ABP0SEB5</accession>
<dbReference type="Proteomes" id="UP001642484">
    <property type="component" value="Unassembled WGS sequence"/>
</dbReference>
<dbReference type="InterPro" id="IPR002885">
    <property type="entry name" value="PPR_rpt"/>
</dbReference>
<dbReference type="PROSITE" id="PS51375">
    <property type="entry name" value="PPR"/>
    <property type="match status" value="4"/>
</dbReference>
<dbReference type="PANTHER" id="PTHR47447">
    <property type="entry name" value="OS03G0856100 PROTEIN"/>
    <property type="match status" value="1"/>
</dbReference>
<feature type="chain" id="PRO_5045476716" evidence="3">
    <location>
        <begin position="16"/>
        <end position="1228"/>
    </location>
</feature>
<dbReference type="EMBL" id="CAXAMN010027439">
    <property type="protein sequence ID" value="CAK9110742.1"/>
    <property type="molecule type" value="Genomic_DNA"/>
</dbReference>
<sequence length="1228" mass="136569">MYIFLLPLLVVRTGAYRRTILERTEWKDLRVELWTWNSGKANLQQEADRLAATNADILVTCQTEATADISTFLKEEWTLLAHGEHWGAAGGAINAQIANAFLRTPLDGFNYVIDASKAYSKLWRQDVGPRTTLRRQSSGYFNDLLHAKAQVIATDYKGKGGISIELVFPSYQDQKDLRLDFVCAHLDSEMNEKRHFGVAELLSRVRSDDVDVASNIRSEACGKKGDLRQPCALFDRELPSCNVTEGSHLPPPPDAVFLFGDLNYRLKKTGLEDMSQAWLLDWTKREALGHNDHLVNGADPLVKEPESGGFGFTCNKPFALYPPTYKRKGGQVHWEKTIEFSKFHNTALDDALHATMGLEIEITNSTGGKLDIDALLDPKKILEAPAFPITVKTKPFEACSKVGKALSQCGQVKQPECKEWVLAFAKQCYRKKEDKALMDKYGLERWAVKKDDLQLGWLDRFCFREIKRDSTLKVSLLGEAGWMDYPGIKDKQNGSDHMPVAATFLVSSTTCNCPKVKRNMMISGCQVADSGVLRFGELSVVTCKSGYALDTRQKSEIIKCGQYGKTEVQGDGHLTFDALKCVKVCEAPYQAPSSIPSSPFSPPEGLVLEGDEVRAKCRPRNGGQMPLSLGESRMRCGSDGLFRPIGKPPICAPTCKNNFDKAYFLLEERRAAANEILSEYATEVNSKLAWQPMKVAEGGFFKYSCRNECITMGNRKQTCMDGLLDGHGQQMFCGCLLELRLTKMVFDDSWMKDEVQKIKLQLYKGPLTEDQLHHVRSSKGYLSQQKFHLEDVGKEQLILSAIPSKELEIHLTVCSRHGKRSLFSSCGIFAETSADSLNLVPFIEGGSSHTGNFDLPLAVKHQEGAELKASRVTLSFSFNAAAHILDGEKLGPPEGISVCEKSTAWQVALELLRRTVTSAVKADVYTYSATISALEKVQRWQEALCLLEEMSTRSLKPNLITFNAVISACREEWQQGLLILARMQEESLQPDLITYAASISACESYSRWDLGCALLCELHTTSLQADGVVYNATISACEKGGEWQVALELLRDMKEMADVISYSAVIGALEKDGNWPRALHLLMELPCLRLQPDLVVFNATVSACAACICWRQALSLLELTRRHHAPNLITYTAASSACTKEMKWREALELMKQQEKEDLPPTVITYGGAISALEEATQWQLALQLLVKLKSWIVRRPVPGQTLQRCEMGVGNVTEVESRGLTGSNPSA</sequence>
<keyword evidence="5" id="KW-1185">Reference proteome</keyword>